<dbReference type="PIRSF" id="PIRSF001415">
    <property type="entry name" value="Porphbilin_synth"/>
    <property type="match status" value="1"/>
</dbReference>
<feature type="binding site" evidence="12">
    <location>
        <position position="239"/>
    </location>
    <ligand>
        <name>Mg(2+)</name>
        <dbReference type="ChEBI" id="CHEBI:18420"/>
    </ligand>
</feature>
<evidence type="ECO:0000256" key="6">
    <source>
        <dbReference type="ARBA" id="ARBA00023133"/>
    </source>
</evidence>
<comment type="subunit">
    <text evidence="3 13">Homooctamer.</text>
</comment>
<evidence type="ECO:0000256" key="1">
    <source>
        <dbReference type="ARBA" id="ARBA00004694"/>
    </source>
</evidence>
<feature type="active site" description="Schiff-base intermediate with substrate" evidence="11">
    <location>
        <position position="201"/>
    </location>
</feature>
<dbReference type="NCBIfam" id="NF006762">
    <property type="entry name" value="PRK09283.1"/>
    <property type="match status" value="1"/>
</dbReference>
<evidence type="ECO:0000256" key="2">
    <source>
        <dbReference type="ARBA" id="ARBA00008055"/>
    </source>
</evidence>
<dbReference type="EC" id="4.2.1.24" evidence="4 13"/>
<dbReference type="GO" id="GO:0005829">
    <property type="term" value="C:cytosol"/>
    <property type="evidence" value="ECO:0007669"/>
    <property type="project" value="TreeGrafter"/>
</dbReference>
<dbReference type="GO" id="GO:0006783">
    <property type="term" value="P:heme biosynthetic process"/>
    <property type="evidence" value="ECO:0007669"/>
    <property type="project" value="UniProtKB-KW"/>
</dbReference>
<dbReference type="AlphaFoldDB" id="A0A977PUC2"/>
<keyword evidence="6" id="KW-0350">Heme biosynthesis</keyword>
<reference evidence="15" key="1">
    <citation type="submission" date="2021-04" db="EMBL/GenBank/DDBJ databases">
        <title>Genome sequence of Woronichinia naegeliana from Washington state freshwater lake bloom.</title>
        <authorList>
            <person name="Dreher T.W."/>
        </authorList>
    </citation>
    <scope>NUCLEOTIDE SEQUENCE</scope>
    <source>
        <strain evidence="15">WA131</strain>
    </source>
</reference>
<organism evidence="15">
    <name type="scientific">Woronichinia naegeliana WA131</name>
    <dbReference type="NCBI Taxonomy" id="2824559"/>
    <lineage>
        <taxon>Bacteria</taxon>
        <taxon>Bacillati</taxon>
        <taxon>Cyanobacteriota</taxon>
        <taxon>Cyanophyceae</taxon>
        <taxon>Synechococcales</taxon>
        <taxon>Coelosphaeriaceae</taxon>
        <taxon>Woronichinia</taxon>
    </lineage>
</organism>
<dbReference type="Pfam" id="PF00490">
    <property type="entry name" value="ALAD"/>
    <property type="match status" value="1"/>
</dbReference>
<dbReference type="PROSITE" id="PS00169">
    <property type="entry name" value="D_ALA_DEHYDRATASE"/>
    <property type="match status" value="1"/>
</dbReference>
<comment type="pathway">
    <text evidence="1">Porphyrin-containing compound metabolism; protoporphyrin-IX biosynthesis; coproporphyrinogen-III from 5-aminolevulinate: step 1/4.</text>
</comment>
<dbReference type="FunFam" id="3.20.20.70:FF:000019">
    <property type="entry name" value="Delta-aminolevulinic acid dehydratase"/>
    <property type="match status" value="1"/>
</dbReference>
<evidence type="ECO:0000256" key="5">
    <source>
        <dbReference type="ARBA" id="ARBA00020771"/>
    </source>
</evidence>
<protein>
    <recommendedName>
        <fullName evidence="5 13">Delta-aminolevulinic acid dehydratase</fullName>
        <ecNumber evidence="4 13">4.2.1.24</ecNumber>
    </recommendedName>
</protein>
<keyword evidence="7 13" id="KW-0456">Lyase</keyword>
<evidence type="ECO:0000313" key="15">
    <source>
        <dbReference type="EMBL" id="UXE58933.1"/>
    </source>
</evidence>
<dbReference type="SUPFAM" id="SSF51569">
    <property type="entry name" value="Aldolase"/>
    <property type="match status" value="1"/>
</dbReference>
<evidence type="ECO:0000256" key="8">
    <source>
        <dbReference type="ARBA" id="ARBA00023244"/>
    </source>
</evidence>
<dbReference type="InterPro" id="IPR001731">
    <property type="entry name" value="ALAD"/>
</dbReference>
<dbReference type="CDD" id="cd04823">
    <property type="entry name" value="ALAD_PBGS_aspartate_rich"/>
    <property type="match status" value="1"/>
</dbReference>
<proteinExistence type="inferred from homology"/>
<evidence type="ECO:0000256" key="12">
    <source>
        <dbReference type="PIRSR" id="PIRSR001415-5"/>
    </source>
</evidence>
<evidence type="ECO:0000256" key="3">
    <source>
        <dbReference type="ARBA" id="ARBA00011823"/>
    </source>
</evidence>
<evidence type="ECO:0000256" key="14">
    <source>
        <dbReference type="RuleBase" id="RU004161"/>
    </source>
</evidence>
<evidence type="ECO:0000256" key="9">
    <source>
        <dbReference type="ARBA" id="ARBA00025628"/>
    </source>
</evidence>
<evidence type="ECO:0000256" key="10">
    <source>
        <dbReference type="ARBA" id="ARBA00047651"/>
    </source>
</evidence>
<dbReference type="PANTHER" id="PTHR11458">
    <property type="entry name" value="DELTA-AMINOLEVULINIC ACID DEHYDRATASE"/>
    <property type="match status" value="1"/>
</dbReference>
<evidence type="ECO:0000256" key="4">
    <source>
        <dbReference type="ARBA" id="ARBA00012053"/>
    </source>
</evidence>
<evidence type="ECO:0000256" key="7">
    <source>
        <dbReference type="ARBA" id="ARBA00023239"/>
    </source>
</evidence>
<accession>A0A977PUC2</accession>
<evidence type="ECO:0000256" key="13">
    <source>
        <dbReference type="RuleBase" id="RU000515"/>
    </source>
</evidence>
<dbReference type="PANTHER" id="PTHR11458:SF0">
    <property type="entry name" value="DELTA-AMINOLEVULINIC ACID DEHYDRATASE"/>
    <property type="match status" value="1"/>
</dbReference>
<comment type="function">
    <text evidence="9">Catalyzes an early step in the biosynthesis of tetrapyrroles. Binds two molecules of 5-aminolevulinate per subunit, each at a distinct site, and catalyzes their condensation to form porphobilinogen.</text>
</comment>
<dbReference type="PRINTS" id="PR00144">
    <property type="entry name" value="DALDHYDRTASE"/>
</dbReference>
<keyword evidence="12" id="KW-0460">Magnesium</keyword>
<name>A0A977PUC2_9CYAN</name>
<dbReference type="InterPro" id="IPR030656">
    <property type="entry name" value="ALAD_AS"/>
</dbReference>
<keyword evidence="12" id="KW-0479">Metal-binding</keyword>
<gene>
    <name evidence="15" type="primary">hemB</name>
    <name evidence="15" type="ORF">KA717_23400</name>
</gene>
<comment type="similarity">
    <text evidence="2 14">Belongs to the ALAD family.</text>
</comment>
<dbReference type="SMART" id="SM01004">
    <property type="entry name" value="ALAD"/>
    <property type="match status" value="1"/>
</dbReference>
<dbReference type="GO" id="GO:0004655">
    <property type="term" value="F:porphobilinogen synthase activity"/>
    <property type="evidence" value="ECO:0007669"/>
    <property type="project" value="UniProtKB-EC"/>
</dbReference>
<dbReference type="Gene3D" id="3.20.20.70">
    <property type="entry name" value="Aldolase class I"/>
    <property type="match status" value="1"/>
</dbReference>
<dbReference type="Proteomes" id="UP001065613">
    <property type="component" value="Chromosome"/>
</dbReference>
<feature type="active site" description="Schiff-base intermediate with substrate" evidence="11">
    <location>
        <position position="254"/>
    </location>
</feature>
<dbReference type="EMBL" id="CP073041">
    <property type="protein sequence ID" value="UXE58933.1"/>
    <property type="molecule type" value="Genomic_DNA"/>
</dbReference>
<dbReference type="GO" id="GO:0008270">
    <property type="term" value="F:zinc ion binding"/>
    <property type="evidence" value="ECO:0007669"/>
    <property type="project" value="TreeGrafter"/>
</dbReference>
<evidence type="ECO:0000256" key="11">
    <source>
        <dbReference type="PIRSR" id="PIRSR001415-1"/>
    </source>
</evidence>
<keyword evidence="8 13" id="KW-0627">Porphyrin biosynthesis</keyword>
<dbReference type="InterPro" id="IPR013785">
    <property type="entry name" value="Aldolase_TIM"/>
</dbReference>
<dbReference type="KEGG" id="wna:KA717_23400"/>
<comment type="catalytic activity">
    <reaction evidence="10 13">
        <text>2 5-aminolevulinate = porphobilinogen + 2 H2O + H(+)</text>
        <dbReference type="Rhea" id="RHEA:24064"/>
        <dbReference type="ChEBI" id="CHEBI:15377"/>
        <dbReference type="ChEBI" id="CHEBI:15378"/>
        <dbReference type="ChEBI" id="CHEBI:58126"/>
        <dbReference type="ChEBI" id="CHEBI:356416"/>
        <dbReference type="EC" id="4.2.1.24"/>
    </reaction>
</comment>
<sequence length="335" mass="37007">MSNSASPIIQRPRRLRRTATLRRLVRENTLAVEDLIYPLFVMEGEELEQEIPSMPGCFRYSLDRLLTEIQTVWELGIGAIALFPLIADAKKDNAGTESYNPQGLVPRTIKAIKEVCPEILIITDVALDPYSSEGHDGIVENGKILNDETVAVLVKQALMQAETGADFIAPSDMMDGRIGAIRSALDQAGWINVGILAYAAKYASAYYGPFRNALESAPKFGDKQTYQMDVANVREALKEVDLDIREGADMVMVKPALAYLDVICQIKTHTHLPVVAYNVSGEYALIKAAAIRGWIDEKKVVLETLTSMKRAGADLILTYFAKDVALQLQANHLEH</sequence>